<comment type="function">
    <text evidence="5">Purine nucleoside phosphorylase which is highly specific for 6-oxopurine nucleosides. Cleaves guanosine or inosine to respective bases and sugar-1-phosphate molecules. Involved in purine salvage.</text>
</comment>
<dbReference type="PANTHER" id="PTHR42679">
    <property type="entry name" value="S-METHYL-5'-THIOADENOSINE PHOSPHORYLASE"/>
    <property type="match status" value="1"/>
</dbReference>
<dbReference type="FunFam" id="3.40.50.1580:FF:000012">
    <property type="entry name" value="Probable 6-oxopurine nucleoside phosphorylase"/>
    <property type="match status" value="1"/>
</dbReference>
<feature type="site" description="Important for substrate specificity" evidence="5">
    <location>
        <position position="228"/>
    </location>
</feature>
<keyword evidence="2 5" id="KW-0808">Transferase</keyword>
<evidence type="ECO:0000313" key="7">
    <source>
        <dbReference type="EMBL" id="RSN76158.1"/>
    </source>
</evidence>
<dbReference type="NCBIfam" id="TIGR01694">
    <property type="entry name" value="MTAP"/>
    <property type="match status" value="1"/>
</dbReference>
<reference evidence="7 8" key="1">
    <citation type="submission" date="2018-10" db="EMBL/GenBank/DDBJ databases">
        <title>Co-occurring genomic capacity for anaerobic methane metabolism and dissimilatory sulfite reduction discovered in the Korarchaeota.</title>
        <authorList>
            <person name="Mckay L.J."/>
            <person name="Dlakic M."/>
            <person name="Fields M.W."/>
            <person name="Delmont T.O."/>
            <person name="Eren A.M."/>
            <person name="Jay Z.J."/>
            <person name="Klingelsmith K.B."/>
            <person name="Rusch D.B."/>
            <person name="Inskeep W.P."/>
        </authorList>
    </citation>
    <scope>NUCLEOTIDE SEQUENCE [LARGE SCALE GENOMIC DNA]</scope>
    <source>
        <strain evidence="7 8">MDKW</strain>
    </source>
</reference>
<evidence type="ECO:0000313" key="8">
    <source>
        <dbReference type="Proteomes" id="UP000277582"/>
    </source>
</evidence>
<dbReference type="GO" id="GO:0017061">
    <property type="term" value="F:S-methyl-5-thioadenosine phosphorylase activity"/>
    <property type="evidence" value="ECO:0007669"/>
    <property type="project" value="InterPro"/>
</dbReference>
<keyword evidence="1 5" id="KW-0328">Glycosyltransferase</keyword>
<feature type="domain" description="Nucleoside phosphorylase" evidence="6">
    <location>
        <begin position="3"/>
        <end position="250"/>
    </location>
</feature>
<dbReference type="NCBIfam" id="NF006599">
    <property type="entry name" value="PRK09136.1"/>
    <property type="match status" value="1"/>
</dbReference>
<feature type="site" description="Important for substrate specificity" evidence="5">
    <location>
        <position position="173"/>
    </location>
</feature>
<dbReference type="Pfam" id="PF01048">
    <property type="entry name" value="PNP_UDP_1"/>
    <property type="match status" value="1"/>
</dbReference>
<comment type="catalytic activity">
    <reaction evidence="5">
        <text>a purine D-ribonucleoside + phosphate = a purine nucleobase + alpha-D-ribose 1-phosphate</text>
        <dbReference type="Rhea" id="RHEA:19805"/>
        <dbReference type="ChEBI" id="CHEBI:26386"/>
        <dbReference type="ChEBI" id="CHEBI:43474"/>
        <dbReference type="ChEBI" id="CHEBI:57720"/>
        <dbReference type="ChEBI" id="CHEBI:142355"/>
        <dbReference type="EC" id="2.4.2.1"/>
    </reaction>
</comment>
<comment type="similarity">
    <text evidence="5">Belongs to the PNP/MTAP phosphorylase family. MTAP subfamily.</text>
</comment>
<evidence type="ECO:0000259" key="6">
    <source>
        <dbReference type="Pfam" id="PF01048"/>
    </source>
</evidence>
<proteinExistence type="inferred from homology"/>
<organism evidence="7 8">
    <name type="scientific">Candidatus Methanodesulfokora washburnensis</name>
    <dbReference type="NCBI Taxonomy" id="2478471"/>
    <lineage>
        <taxon>Archaea</taxon>
        <taxon>Thermoproteota</taxon>
        <taxon>Candidatus Korarchaeia</taxon>
        <taxon>Candidatus Korarchaeia incertae sedis</taxon>
        <taxon>Candidatus Methanodesulfokora</taxon>
    </lineage>
</organism>
<evidence type="ECO:0000256" key="2">
    <source>
        <dbReference type="ARBA" id="ARBA00022679"/>
    </source>
</evidence>
<dbReference type="GO" id="GO:0005829">
    <property type="term" value="C:cytosol"/>
    <property type="evidence" value="ECO:0007669"/>
    <property type="project" value="TreeGrafter"/>
</dbReference>
<keyword evidence="8" id="KW-1185">Reference proteome</keyword>
<feature type="binding site" evidence="5">
    <location>
        <position position="192"/>
    </location>
    <ligand>
        <name>phosphate</name>
        <dbReference type="ChEBI" id="CHEBI:43474"/>
    </ligand>
</feature>
<comment type="caution">
    <text evidence="5">Lacks conserved residue(s) required for the propagation of feature annotation.</text>
</comment>
<dbReference type="GO" id="GO:0019509">
    <property type="term" value="P:L-methionine salvage from methylthioadenosine"/>
    <property type="evidence" value="ECO:0007669"/>
    <property type="project" value="TreeGrafter"/>
</dbReference>
<dbReference type="GO" id="GO:0006166">
    <property type="term" value="P:purine ribonucleoside salvage"/>
    <property type="evidence" value="ECO:0007669"/>
    <property type="project" value="UniProtKB-UniRule"/>
</dbReference>
<comment type="caution">
    <text evidence="7">The sequence shown here is derived from an EMBL/GenBank/DDBJ whole genome shotgun (WGS) entry which is preliminary data.</text>
</comment>
<accession>A0A3R9PY51</accession>
<dbReference type="InterPro" id="IPR010044">
    <property type="entry name" value="MTAP"/>
</dbReference>
<dbReference type="PANTHER" id="PTHR42679:SF2">
    <property type="entry name" value="S-METHYL-5'-THIOADENOSINE PHOSPHORYLASE"/>
    <property type="match status" value="1"/>
</dbReference>
<dbReference type="AlphaFoldDB" id="A0A3R9PY51"/>
<feature type="binding site" evidence="5">
    <location>
        <begin position="48"/>
        <end position="49"/>
    </location>
    <ligand>
        <name>phosphate</name>
        <dbReference type="ChEBI" id="CHEBI:43474"/>
    </ligand>
</feature>
<evidence type="ECO:0000256" key="4">
    <source>
        <dbReference type="ARBA" id="ARBA00063054"/>
    </source>
</evidence>
<sequence>MPRVAIIGGSGFYSLFENPEQREVETPFGNVILEVGKVRDVEVAFIARHGRRHEIPPSKVNYKANLYALKQIGVERVVATNAVGAINPSIEPGTFVVPHDFIDFTKNRDSTFYDGKTEIMVDGRILRGVVHVSMTPDPYCPEIRSAILQSLSEAGVKFVDRGVYVVTEGNRFETPAEIKAFSFLGGDIVGMTGVPEAVLARELAMCYATLCLVTNYAAGVQGSRKLTHDEVAEIYERNLKNLRDVVARTVELIPLTRSCSCGKALEGAIASK</sequence>
<dbReference type="HAMAP" id="MF_01963">
    <property type="entry name" value="MTAP"/>
    <property type="match status" value="1"/>
</dbReference>
<dbReference type="InterPro" id="IPR000845">
    <property type="entry name" value="Nucleoside_phosphorylase_d"/>
</dbReference>
<comment type="subunit">
    <text evidence="4 5">Homohexamer. Dimer of a homotrimer.</text>
</comment>
<name>A0A3R9PY51_9CREN</name>
<comment type="miscellaneous">
    <text evidence="5">Although this enzyme belongs to the family of MTA phosphorylases based on sequence homology, it has been shown that conserved amino acid substitutions in the substrate binding pocket convert the substrate specificity of this enzyme from 6-aminopurines to 6-oxopurines.</text>
</comment>
<dbReference type="CDD" id="cd09010">
    <property type="entry name" value="MTAP_SsMTAPII_like_MTIP"/>
    <property type="match status" value="1"/>
</dbReference>
<comment type="pathway">
    <text evidence="5">Purine metabolism; purine nucleoside salvage.</text>
</comment>
<protein>
    <recommendedName>
        <fullName evidence="5">Probable 6-oxopurine nucleoside phosphorylase</fullName>
        <ecNumber evidence="5">2.4.2.1</ecNumber>
    </recommendedName>
    <alternativeName>
        <fullName evidence="5">Purine nucleoside phosphorylase</fullName>
        <shortName evidence="5">PNP</shortName>
    </alternativeName>
</protein>
<feature type="binding site" evidence="5">
    <location>
        <position position="10"/>
    </location>
    <ligand>
        <name>phosphate</name>
        <dbReference type="ChEBI" id="CHEBI:43474"/>
    </ligand>
</feature>
<feature type="binding site" evidence="5">
    <location>
        <begin position="215"/>
        <end position="217"/>
    </location>
    <ligand>
        <name>substrate</name>
    </ligand>
</feature>
<evidence type="ECO:0000256" key="3">
    <source>
        <dbReference type="ARBA" id="ARBA00022726"/>
    </source>
</evidence>
<dbReference type="EC" id="2.4.2.1" evidence="5"/>
<dbReference type="RefSeq" id="WP_125670781.1">
    <property type="nucleotide sequence ID" value="NZ_RCOS01000062.1"/>
</dbReference>
<dbReference type="EMBL" id="RCOS01000062">
    <property type="protein sequence ID" value="RSN76158.1"/>
    <property type="molecule type" value="Genomic_DNA"/>
</dbReference>
<keyword evidence="3 5" id="KW-0660">Purine salvage</keyword>
<dbReference type="SUPFAM" id="SSF53167">
    <property type="entry name" value="Purine and uridine phosphorylases"/>
    <property type="match status" value="1"/>
</dbReference>
<dbReference type="InterPro" id="IPR035994">
    <property type="entry name" value="Nucleoside_phosphorylase_sf"/>
</dbReference>
<evidence type="ECO:0000256" key="5">
    <source>
        <dbReference type="HAMAP-Rule" id="MF_01963"/>
    </source>
</evidence>
<feature type="binding site" evidence="5">
    <location>
        <position position="191"/>
    </location>
    <ligand>
        <name>substrate</name>
    </ligand>
</feature>
<dbReference type="Gene3D" id="3.40.50.1580">
    <property type="entry name" value="Nucleoside phosphorylase domain"/>
    <property type="match status" value="1"/>
</dbReference>
<gene>
    <name evidence="7" type="primary">mtnP</name>
    <name evidence="7" type="ORF">D6D85_04175</name>
</gene>
<dbReference type="OrthoDB" id="7681at2157"/>
<dbReference type="Proteomes" id="UP000277582">
    <property type="component" value="Unassembled WGS sequence"/>
</dbReference>
<dbReference type="UniPathway" id="UPA00606"/>
<evidence type="ECO:0000256" key="1">
    <source>
        <dbReference type="ARBA" id="ARBA00022676"/>
    </source>
</evidence>